<proteinExistence type="predicted"/>
<organism evidence="4 5">
    <name type="scientific">Salinicola socius</name>
    <dbReference type="NCBI Taxonomy" id="404433"/>
    <lineage>
        <taxon>Bacteria</taxon>
        <taxon>Pseudomonadati</taxon>
        <taxon>Pseudomonadota</taxon>
        <taxon>Gammaproteobacteria</taxon>
        <taxon>Oceanospirillales</taxon>
        <taxon>Halomonadaceae</taxon>
        <taxon>Salinicola</taxon>
    </lineage>
</organism>
<keyword evidence="5" id="KW-1185">Reference proteome</keyword>
<keyword evidence="2" id="KW-0012">Acyltransferase</keyword>
<dbReference type="GO" id="GO:0016747">
    <property type="term" value="F:acyltransferase activity, transferring groups other than amino-acyl groups"/>
    <property type="evidence" value="ECO:0007669"/>
    <property type="project" value="InterPro"/>
</dbReference>
<protein>
    <submittedName>
        <fullName evidence="4">GNAT family N-acetyltransferase</fullName>
    </submittedName>
</protein>
<dbReference type="InterPro" id="IPR016181">
    <property type="entry name" value="Acyl_CoA_acyltransferase"/>
</dbReference>
<dbReference type="OrthoDB" id="6198075at2"/>
<dbReference type="InterPro" id="IPR000182">
    <property type="entry name" value="GNAT_dom"/>
</dbReference>
<name>A0A1Q8SXR7_9GAMM</name>
<dbReference type="EMBL" id="MSDO01000001">
    <property type="protein sequence ID" value="OLO06213.1"/>
    <property type="molecule type" value="Genomic_DNA"/>
</dbReference>
<dbReference type="Pfam" id="PF13673">
    <property type="entry name" value="Acetyltransf_10"/>
    <property type="match status" value="1"/>
</dbReference>
<dbReference type="CDD" id="cd04301">
    <property type="entry name" value="NAT_SF"/>
    <property type="match status" value="1"/>
</dbReference>
<evidence type="ECO:0000313" key="5">
    <source>
        <dbReference type="Proteomes" id="UP000186878"/>
    </source>
</evidence>
<gene>
    <name evidence="4" type="ORF">BTW07_01600</name>
</gene>
<evidence type="ECO:0000313" key="4">
    <source>
        <dbReference type="EMBL" id="OLO06213.1"/>
    </source>
</evidence>
<dbReference type="SUPFAM" id="SSF55729">
    <property type="entry name" value="Acyl-CoA N-acyltransferases (Nat)"/>
    <property type="match status" value="1"/>
</dbReference>
<dbReference type="AlphaFoldDB" id="A0A1Q8SXR7"/>
<dbReference type="InterPro" id="IPR050832">
    <property type="entry name" value="Bact_Acetyltransf"/>
</dbReference>
<dbReference type="PROSITE" id="PS51186">
    <property type="entry name" value="GNAT"/>
    <property type="match status" value="1"/>
</dbReference>
<dbReference type="Proteomes" id="UP000186878">
    <property type="component" value="Unassembled WGS sequence"/>
</dbReference>
<comment type="caution">
    <text evidence="4">The sequence shown here is derived from an EMBL/GenBank/DDBJ whole genome shotgun (WGS) entry which is preliminary data.</text>
</comment>
<dbReference type="PANTHER" id="PTHR43877">
    <property type="entry name" value="AMINOALKYLPHOSPHONATE N-ACETYLTRANSFERASE-RELATED-RELATED"/>
    <property type="match status" value="1"/>
</dbReference>
<dbReference type="Gene3D" id="3.40.630.30">
    <property type="match status" value="1"/>
</dbReference>
<evidence type="ECO:0000256" key="2">
    <source>
        <dbReference type="ARBA" id="ARBA00023315"/>
    </source>
</evidence>
<evidence type="ECO:0000256" key="1">
    <source>
        <dbReference type="ARBA" id="ARBA00022679"/>
    </source>
</evidence>
<keyword evidence="1 4" id="KW-0808">Transferase</keyword>
<dbReference type="STRING" id="404433.BTW07_01600"/>
<evidence type="ECO:0000259" key="3">
    <source>
        <dbReference type="PROSITE" id="PS51186"/>
    </source>
</evidence>
<sequence length="165" mass="18355">MLERTRFRQALPKDAPDQAEVFHHAIMEGAAGHYTLAQREAWAAVLPRTAEAWVARQALYPTLVAECDGHCVGFCERDLSAGRIETLYVWPSVARQGLGSRLLALSVEALSDAGYKVVSIEASLVLAPSLAGRGWETLQQERVERHGERLARVRMRLTMEDTDVQ</sequence>
<accession>A0A1Q8SXR7</accession>
<dbReference type="RefSeq" id="WP_075568382.1">
    <property type="nucleotide sequence ID" value="NZ_MSDO01000001.1"/>
</dbReference>
<reference evidence="4 5" key="1">
    <citation type="submission" date="2016-12" db="EMBL/GenBank/DDBJ databases">
        <title>Draft genome sequences of strains Salinicola socius SMB35, Salinicola sp. MH3R3-1 and Chromohalobacter sp. SMB17 from the Verkhnekamsk potash mining region of Russia.</title>
        <authorList>
            <person name="Mavrodi D.V."/>
            <person name="Olsson B.E."/>
            <person name="Korsakova E.S."/>
            <person name="Pyankova A."/>
            <person name="Mavrodi O.V."/>
            <person name="Plotnikova E.G."/>
        </authorList>
    </citation>
    <scope>NUCLEOTIDE SEQUENCE [LARGE SCALE GENOMIC DNA]</scope>
    <source>
        <strain evidence="4 5">SMB35</strain>
    </source>
</reference>
<feature type="domain" description="N-acetyltransferase" evidence="3">
    <location>
        <begin position="5"/>
        <end position="160"/>
    </location>
</feature>